<sequence>MQSSKLQAVRKLDIQEARPSDREALHEALLREIADDARIAPERYLQDSIVPEGGE</sequence>
<reference evidence="1 2" key="1">
    <citation type="submission" date="2015-07" db="EMBL/GenBank/DDBJ databases">
        <title>Genome analysis of myxobacterium Chondromyces crocatus Cm c5 reveals a high potential for natural compound synthesis and the genetic basis for the loss of fruiting body formation.</title>
        <authorList>
            <person name="Zaburannyi N."/>
            <person name="Bunk B."/>
            <person name="Maier J."/>
            <person name="Overmann J."/>
            <person name="Mueller R."/>
        </authorList>
    </citation>
    <scope>NUCLEOTIDE SEQUENCE [LARGE SCALE GENOMIC DNA]</scope>
    <source>
        <strain evidence="1 2">Cm c5</strain>
    </source>
</reference>
<organism evidence="1 2">
    <name type="scientific">Chondromyces crocatus</name>
    <dbReference type="NCBI Taxonomy" id="52"/>
    <lineage>
        <taxon>Bacteria</taxon>
        <taxon>Pseudomonadati</taxon>
        <taxon>Myxococcota</taxon>
        <taxon>Polyangia</taxon>
        <taxon>Polyangiales</taxon>
        <taxon>Polyangiaceae</taxon>
        <taxon>Chondromyces</taxon>
    </lineage>
</organism>
<dbReference type="Proteomes" id="UP000067626">
    <property type="component" value="Chromosome"/>
</dbReference>
<dbReference type="KEGG" id="ccro:CMC5_079290"/>
<accession>A0A0K1ESC8</accession>
<dbReference type="OrthoDB" id="9900820at2"/>
<dbReference type="EMBL" id="CP012159">
    <property type="protein sequence ID" value="AKT43694.1"/>
    <property type="molecule type" value="Genomic_DNA"/>
</dbReference>
<name>A0A0K1ESC8_CHOCO</name>
<dbReference type="AlphaFoldDB" id="A0A0K1ESC8"/>
<protein>
    <submittedName>
        <fullName evidence="1">Uncharacterized protein</fullName>
    </submittedName>
</protein>
<keyword evidence="2" id="KW-1185">Reference proteome</keyword>
<proteinExistence type="predicted"/>
<gene>
    <name evidence="1" type="ORF">CMC5_079290</name>
</gene>
<evidence type="ECO:0000313" key="2">
    <source>
        <dbReference type="Proteomes" id="UP000067626"/>
    </source>
</evidence>
<evidence type="ECO:0000313" key="1">
    <source>
        <dbReference type="EMBL" id="AKT43694.1"/>
    </source>
</evidence>
<dbReference type="RefSeq" id="WP_156339197.1">
    <property type="nucleotide sequence ID" value="NZ_CP012159.1"/>
</dbReference>
<dbReference type="STRING" id="52.CMC5_079290"/>